<keyword evidence="1" id="KW-0732">Signal</keyword>
<proteinExistence type="predicted"/>
<reference evidence="2 3" key="1">
    <citation type="journal article" date="2023" name="Proc. Natl. Acad. Sci. U.S.A.">
        <title>A global phylogenomic analysis of the shiitake genus Lentinula.</title>
        <authorList>
            <person name="Sierra-Patev S."/>
            <person name="Min B."/>
            <person name="Naranjo-Ortiz M."/>
            <person name="Looney B."/>
            <person name="Konkel Z."/>
            <person name="Slot J.C."/>
            <person name="Sakamoto Y."/>
            <person name="Steenwyk J.L."/>
            <person name="Rokas A."/>
            <person name="Carro J."/>
            <person name="Camarero S."/>
            <person name="Ferreira P."/>
            <person name="Molpeceres G."/>
            <person name="Ruiz-Duenas F.J."/>
            <person name="Serrano A."/>
            <person name="Henrissat B."/>
            <person name="Drula E."/>
            <person name="Hughes K.W."/>
            <person name="Mata J.L."/>
            <person name="Ishikawa N.K."/>
            <person name="Vargas-Isla R."/>
            <person name="Ushijima S."/>
            <person name="Smith C.A."/>
            <person name="Donoghue J."/>
            <person name="Ahrendt S."/>
            <person name="Andreopoulos W."/>
            <person name="He G."/>
            <person name="LaButti K."/>
            <person name="Lipzen A."/>
            <person name="Ng V."/>
            <person name="Riley R."/>
            <person name="Sandor L."/>
            <person name="Barry K."/>
            <person name="Martinez A.T."/>
            <person name="Xiao Y."/>
            <person name="Gibbons J.G."/>
            <person name="Terashima K."/>
            <person name="Grigoriev I.V."/>
            <person name="Hibbett D."/>
        </authorList>
    </citation>
    <scope>NUCLEOTIDE SEQUENCE [LARGE SCALE GENOMIC DNA]</scope>
    <source>
        <strain evidence="2 3">TFB7810</strain>
    </source>
</reference>
<evidence type="ECO:0000256" key="1">
    <source>
        <dbReference type="SAM" id="SignalP"/>
    </source>
</evidence>
<dbReference type="AlphaFoldDB" id="A0A9W8NUH1"/>
<dbReference type="Proteomes" id="UP001142393">
    <property type="component" value="Unassembled WGS sequence"/>
</dbReference>
<evidence type="ECO:0000313" key="3">
    <source>
        <dbReference type="Proteomes" id="UP001142393"/>
    </source>
</evidence>
<accession>A0A9W8NUH1</accession>
<comment type="caution">
    <text evidence="2">The sequence shown here is derived from an EMBL/GenBank/DDBJ whole genome shotgun (WGS) entry which is preliminary data.</text>
</comment>
<protein>
    <submittedName>
        <fullName evidence="2">Uncharacterized protein</fullName>
    </submittedName>
</protein>
<feature type="chain" id="PRO_5040833702" evidence="1">
    <location>
        <begin position="21"/>
        <end position="170"/>
    </location>
</feature>
<evidence type="ECO:0000313" key="2">
    <source>
        <dbReference type="EMBL" id="KAJ3741107.1"/>
    </source>
</evidence>
<feature type="signal peptide" evidence="1">
    <location>
        <begin position="1"/>
        <end position="20"/>
    </location>
</feature>
<name>A0A9W8NUH1_9AGAR</name>
<organism evidence="2 3">
    <name type="scientific">Lentinula detonsa</name>
    <dbReference type="NCBI Taxonomy" id="2804962"/>
    <lineage>
        <taxon>Eukaryota</taxon>
        <taxon>Fungi</taxon>
        <taxon>Dikarya</taxon>
        <taxon>Basidiomycota</taxon>
        <taxon>Agaricomycotina</taxon>
        <taxon>Agaricomycetes</taxon>
        <taxon>Agaricomycetidae</taxon>
        <taxon>Agaricales</taxon>
        <taxon>Marasmiineae</taxon>
        <taxon>Omphalotaceae</taxon>
        <taxon>Lentinula</taxon>
    </lineage>
</organism>
<dbReference type="EMBL" id="JANVFU010000012">
    <property type="protein sequence ID" value="KAJ3741107.1"/>
    <property type="molecule type" value="Genomic_DNA"/>
</dbReference>
<sequence>MTYSFFKLCFVSIVTASAYGLVTVRKTIRGPTDYEADDCNKCNHRDAHSLMSFTLPLGPVQHAGPSATRSELRCPSGLHDRHIASLCHDNPGDQVVSFTGPEKLSRLESTLRAGPSFHESIQSTCQVNYVSWVPTLPTVHDLVVYLPVGYGENTSAEYLIFMEATGNTHE</sequence>
<keyword evidence="3" id="KW-1185">Reference proteome</keyword>
<gene>
    <name evidence="2" type="ORF">DFH05DRAFT_1504580</name>
</gene>